<protein>
    <submittedName>
        <fullName evidence="1">Uncharacterized protein</fullName>
    </submittedName>
</protein>
<name>A0A0E9R9G0_ANGAN</name>
<proteinExistence type="predicted"/>
<sequence length="70" mass="7457">MLSLSAPYELCMSFGADLRFGADCSLFACLSQHCSGLMCFTSGARNFAVVGYKGTQLPSTRAIMLSGRAH</sequence>
<dbReference type="EMBL" id="GBXM01083599">
    <property type="protein sequence ID" value="JAH24978.1"/>
    <property type="molecule type" value="Transcribed_RNA"/>
</dbReference>
<evidence type="ECO:0000313" key="1">
    <source>
        <dbReference type="EMBL" id="JAH24978.1"/>
    </source>
</evidence>
<accession>A0A0E9R9G0</accession>
<organism evidence="1">
    <name type="scientific">Anguilla anguilla</name>
    <name type="common">European freshwater eel</name>
    <name type="synonym">Muraena anguilla</name>
    <dbReference type="NCBI Taxonomy" id="7936"/>
    <lineage>
        <taxon>Eukaryota</taxon>
        <taxon>Metazoa</taxon>
        <taxon>Chordata</taxon>
        <taxon>Craniata</taxon>
        <taxon>Vertebrata</taxon>
        <taxon>Euteleostomi</taxon>
        <taxon>Actinopterygii</taxon>
        <taxon>Neopterygii</taxon>
        <taxon>Teleostei</taxon>
        <taxon>Anguilliformes</taxon>
        <taxon>Anguillidae</taxon>
        <taxon>Anguilla</taxon>
    </lineage>
</organism>
<reference evidence="1" key="2">
    <citation type="journal article" date="2015" name="Fish Shellfish Immunol.">
        <title>Early steps in the European eel (Anguilla anguilla)-Vibrio vulnificus interaction in the gills: Role of the RtxA13 toxin.</title>
        <authorList>
            <person name="Callol A."/>
            <person name="Pajuelo D."/>
            <person name="Ebbesson L."/>
            <person name="Teles M."/>
            <person name="MacKenzie S."/>
            <person name="Amaro C."/>
        </authorList>
    </citation>
    <scope>NUCLEOTIDE SEQUENCE</scope>
</reference>
<reference evidence="1" key="1">
    <citation type="submission" date="2014-11" db="EMBL/GenBank/DDBJ databases">
        <authorList>
            <person name="Amaro Gonzalez C."/>
        </authorList>
    </citation>
    <scope>NUCLEOTIDE SEQUENCE</scope>
</reference>
<dbReference type="AlphaFoldDB" id="A0A0E9R9G0"/>